<accession>A0A166S8T8</accession>
<evidence type="ECO:0000313" key="2">
    <source>
        <dbReference type="EMBL" id="KZP29157.1"/>
    </source>
</evidence>
<proteinExistence type="predicted"/>
<evidence type="ECO:0000313" key="3">
    <source>
        <dbReference type="Proteomes" id="UP000076532"/>
    </source>
</evidence>
<dbReference type="EMBL" id="KV417500">
    <property type="protein sequence ID" value="KZP29157.1"/>
    <property type="molecule type" value="Genomic_DNA"/>
</dbReference>
<protein>
    <submittedName>
        <fullName evidence="2">Uncharacterized protein</fullName>
    </submittedName>
</protein>
<feature type="compositionally biased region" description="Polar residues" evidence="1">
    <location>
        <begin position="13"/>
        <end position="23"/>
    </location>
</feature>
<organism evidence="2 3">
    <name type="scientific">Athelia psychrophila</name>
    <dbReference type="NCBI Taxonomy" id="1759441"/>
    <lineage>
        <taxon>Eukaryota</taxon>
        <taxon>Fungi</taxon>
        <taxon>Dikarya</taxon>
        <taxon>Basidiomycota</taxon>
        <taxon>Agaricomycotina</taxon>
        <taxon>Agaricomycetes</taxon>
        <taxon>Agaricomycetidae</taxon>
        <taxon>Atheliales</taxon>
        <taxon>Atheliaceae</taxon>
        <taxon>Athelia</taxon>
    </lineage>
</organism>
<dbReference type="AlphaFoldDB" id="A0A166S8T8"/>
<gene>
    <name evidence="2" type="ORF">FIBSPDRAFT_885242</name>
</gene>
<keyword evidence="3" id="KW-1185">Reference proteome</keyword>
<name>A0A166S8T8_9AGAM</name>
<evidence type="ECO:0000256" key="1">
    <source>
        <dbReference type="SAM" id="MobiDB-lite"/>
    </source>
</evidence>
<reference evidence="2 3" key="1">
    <citation type="journal article" date="2016" name="Mol. Biol. Evol.">
        <title>Comparative Genomics of Early-Diverging Mushroom-Forming Fungi Provides Insights into the Origins of Lignocellulose Decay Capabilities.</title>
        <authorList>
            <person name="Nagy L.G."/>
            <person name="Riley R."/>
            <person name="Tritt A."/>
            <person name="Adam C."/>
            <person name="Daum C."/>
            <person name="Floudas D."/>
            <person name="Sun H."/>
            <person name="Yadav J.S."/>
            <person name="Pangilinan J."/>
            <person name="Larsson K.H."/>
            <person name="Matsuura K."/>
            <person name="Barry K."/>
            <person name="Labutti K."/>
            <person name="Kuo R."/>
            <person name="Ohm R.A."/>
            <person name="Bhattacharya S.S."/>
            <person name="Shirouzu T."/>
            <person name="Yoshinaga Y."/>
            <person name="Martin F.M."/>
            <person name="Grigoriev I.V."/>
            <person name="Hibbett D.S."/>
        </authorList>
    </citation>
    <scope>NUCLEOTIDE SEQUENCE [LARGE SCALE GENOMIC DNA]</scope>
    <source>
        <strain evidence="2 3">CBS 109695</strain>
    </source>
</reference>
<sequence>MPQLQSPHGAHRSPTQPGDTPQRSPAPGEFTDASPGALEQATPYPFEGEIARVMNSGRGGASWFPRWERQIWAWACEDHTDDAGGKANAEVAGDVYGEDTVEEVVLSSLDTKPSEIAGHSASPCRFPPRLEQHLAIAELTSLTGPTTQPSLTAYLCASSSNHPPGAFRGFEKKGRAAHGGGAERTAVEDAQVVEMNLGFNGRRCRGEEMEGGRHAGYRLTGMPFLAWNRSKSCPSLDIHPILHLHFILGIRGPRVTAEWDAPVHGFVLGRDDRSTYRREPKSGFGEEGWCLHRNYGFNFTQGLGPGIRERLGSWGPVSRALSGHYFAASSPLTPPPPDLQARAYDASDAHANIPGNESLPLILLARLQEPRLALCERTHSTFVLAYSRENWTTSLREDMGSGIWDMHAIAVSPWRDVRTKKICVLG</sequence>
<feature type="region of interest" description="Disordered" evidence="1">
    <location>
        <begin position="1"/>
        <end position="41"/>
    </location>
</feature>
<dbReference type="Proteomes" id="UP000076532">
    <property type="component" value="Unassembled WGS sequence"/>
</dbReference>